<accession>A0A3N7EXW3</accession>
<sequence length="91" mass="10638">MTTLFHALLYVSVEANKTFPRFFEEGFEFLPDHPQRKHEPPTTIFSSNLHCFRCKLALYTSVHHPGKSTKEMSLQKLSRDLVQLRFFPAVN</sequence>
<evidence type="ECO:0000313" key="2">
    <source>
        <dbReference type="Proteomes" id="UP000006729"/>
    </source>
</evidence>
<organism evidence="1 2">
    <name type="scientific">Populus trichocarpa</name>
    <name type="common">Western balsam poplar</name>
    <name type="synonym">Populus balsamifera subsp. trichocarpa</name>
    <dbReference type="NCBI Taxonomy" id="3694"/>
    <lineage>
        <taxon>Eukaryota</taxon>
        <taxon>Viridiplantae</taxon>
        <taxon>Streptophyta</taxon>
        <taxon>Embryophyta</taxon>
        <taxon>Tracheophyta</taxon>
        <taxon>Spermatophyta</taxon>
        <taxon>Magnoliopsida</taxon>
        <taxon>eudicotyledons</taxon>
        <taxon>Gunneridae</taxon>
        <taxon>Pentapetalae</taxon>
        <taxon>rosids</taxon>
        <taxon>fabids</taxon>
        <taxon>Malpighiales</taxon>
        <taxon>Salicaceae</taxon>
        <taxon>Saliceae</taxon>
        <taxon>Populus</taxon>
    </lineage>
</organism>
<protein>
    <submittedName>
        <fullName evidence="1">Uncharacterized protein</fullName>
    </submittedName>
</protein>
<dbReference type="AlphaFoldDB" id="A0A3N7EXW3"/>
<dbReference type="EMBL" id="CM009294">
    <property type="protein sequence ID" value="RQO90443.1"/>
    <property type="molecule type" value="Genomic_DNA"/>
</dbReference>
<evidence type="ECO:0000313" key="1">
    <source>
        <dbReference type="EMBL" id="RQO90443.1"/>
    </source>
</evidence>
<name>A0A3N7EXW3_POPTR</name>
<gene>
    <name evidence="1" type="ORF">POPTR_005G128500</name>
</gene>
<dbReference type="InParanoid" id="A0A3N7EXW3"/>
<dbReference type="Proteomes" id="UP000006729">
    <property type="component" value="Chromosome 5"/>
</dbReference>
<proteinExistence type="predicted"/>
<reference evidence="1 2" key="1">
    <citation type="journal article" date="2006" name="Science">
        <title>The genome of black cottonwood, Populus trichocarpa (Torr. &amp; Gray).</title>
        <authorList>
            <person name="Tuskan G.A."/>
            <person name="Difazio S."/>
            <person name="Jansson S."/>
            <person name="Bohlmann J."/>
            <person name="Grigoriev I."/>
            <person name="Hellsten U."/>
            <person name="Putnam N."/>
            <person name="Ralph S."/>
            <person name="Rombauts S."/>
            <person name="Salamov A."/>
            <person name="Schein J."/>
            <person name="Sterck L."/>
            <person name="Aerts A."/>
            <person name="Bhalerao R.R."/>
            <person name="Bhalerao R.P."/>
            <person name="Blaudez D."/>
            <person name="Boerjan W."/>
            <person name="Brun A."/>
            <person name="Brunner A."/>
            <person name="Busov V."/>
            <person name="Campbell M."/>
            <person name="Carlson J."/>
            <person name="Chalot M."/>
            <person name="Chapman J."/>
            <person name="Chen G.L."/>
            <person name="Cooper D."/>
            <person name="Coutinho P.M."/>
            <person name="Couturier J."/>
            <person name="Covert S."/>
            <person name="Cronk Q."/>
            <person name="Cunningham R."/>
            <person name="Davis J."/>
            <person name="Degroeve S."/>
            <person name="Dejardin A."/>
            <person name="Depamphilis C."/>
            <person name="Detter J."/>
            <person name="Dirks B."/>
            <person name="Dubchak I."/>
            <person name="Duplessis S."/>
            <person name="Ehlting J."/>
            <person name="Ellis B."/>
            <person name="Gendler K."/>
            <person name="Goodstein D."/>
            <person name="Gribskov M."/>
            <person name="Grimwood J."/>
            <person name="Groover A."/>
            <person name="Gunter L."/>
            <person name="Hamberger B."/>
            <person name="Heinze B."/>
            <person name="Helariutta Y."/>
            <person name="Henrissat B."/>
            <person name="Holligan D."/>
            <person name="Holt R."/>
            <person name="Huang W."/>
            <person name="Islam-Faridi N."/>
            <person name="Jones S."/>
            <person name="Jones-Rhoades M."/>
            <person name="Jorgensen R."/>
            <person name="Joshi C."/>
            <person name="Kangasjarvi J."/>
            <person name="Karlsson J."/>
            <person name="Kelleher C."/>
            <person name="Kirkpatrick R."/>
            <person name="Kirst M."/>
            <person name="Kohler A."/>
            <person name="Kalluri U."/>
            <person name="Larimer F."/>
            <person name="Leebens-Mack J."/>
            <person name="Leple J.C."/>
            <person name="Locascio P."/>
            <person name="Lou Y."/>
            <person name="Lucas S."/>
            <person name="Martin F."/>
            <person name="Montanini B."/>
            <person name="Napoli C."/>
            <person name="Nelson D.R."/>
            <person name="Nelson C."/>
            <person name="Nieminen K."/>
            <person name="Nilsson O."/>
            <person name="Pereda V."/>
            <person name="Peter G."/>
            <person name="Philippe R."/>
            <person name="Pilate G."/>
            <person name="Poliakov A."/>
            <person name="Razumovskaya J."/>
            <person name="Richardson P."/>
            <person name="Rinaldi C."/>
            <person name="Ritland K."/>
            <person name="Rouze P."/>
            <person name="Ryaboy D."/>
            <person name="Schmutz J."/>
            <person name="Schrader J."/>
            <person name="Segerman B."/>
            <person name="Shin H."/>
            <person name="Siddiqui A."/>
            <person name="Sterky F."/>
            <person name="Terry A."/>
            <person name="Tsai C.J."/>
            <person name="Uberbacher E."/>
            <person name="Unneberg P."/>
            <person name="Vahala J."/>
            <person name="Wall K."/>
            <person name="Wessler S."/>
            <person name="Yang G."/>
            <person name="Yin T."/>
            <person name="Douglas C."/>
            <person name="Marra M."/>
            <person name="Sandberg G."/>
            <person name="Van de Peer Y."/>
            <person name="Rokhsar D."/>
        </authorList>
    </citation>
    <scope>NUCLEOTIDE SEQUENCE [LARGE SCALE GENOMIC DNA]</scope>
    <source>
        <strain evidence="2">cv. Nisqually</strain>
    </source>
</reference>
<keyword evidence="2" id="KW-1185">Reference proteome</keyword>